<organism evidence="4 5">
    <name type="scientific">Massilia hydrophila</name>
    <dbReference type="NCBI Taxonomy" id="3044279"/>
    <lineage>
        <taxon>Bacteria</taxon>
        <taxon>Pseudomonadati</taxon>
        <taxon>Pseudomonadota</taxon>
        <taxon>Betaproteobacteria</taxon>
        <taxon>Burkholderiales</taxon>
        <taxon>Oxalobacteraceae</taxon>
        <taxon>Telluria group</taxon>
        <taxon>Massilia</taxon>
    </lineage>
</organism>
<dbReference type="RefSeq" id="WP_225237831.1">
    <property type="nucleotide sequence ID" value="NZ_JAHYBX010000001.1"/>
</dbReference>
<feature type="compositionally biased region" description="Basic and acidic residues" evidence="1">
    <location>
        <begin position="81"/>
        <end position="107"/>
    </location>
</feature>
<evidence type="ECO:0000313" key="4">
    <source>
        <dbReference type="EMBL" id="MCA1855490.1"/>
    </source>
</evidence>
<feature type="signal peptide" evidence="2">
    <location>
        <begin position="1"/>
        <end position="25"/>
    </location>
</feature>
<keyword evidence="2" id="KW-0732">Signal</keyword>
<evidence type="ECO:0000256" key="2">
    <source>
        <dbReference type="SAM" id="SignalP"/>
    </source>
</evidence>
<dbReference type="EMBL" id="JAHYBX010000001">
    <property type="protein sequence ID" value="MCA1855490.1"/>
    <property type="molecule type" value="Genomic_DNA"/>
</dbReference>
<feature type="region of interest" description="Disordered" evidence="1">
    <location>
        <begin position="34"/>
        <end position="107"/>
    </location>
</feature>
<dbReference type="InterPro" id="IPR025392">
    <property type="entry name" value="DUF4124"/>
</dbReference>
<evidence type="ECO:0000259" key="3">
    <source>
        <dbReference type="Pfam" id="PF13511"/>
    </source>
</evidence>
<feature type="compositionally biased region" description="Low complexity" evidence="1">
    <location>
        <begin position="65"/>
        <end position="78"/>
    </location>
</feature>
<evidence type="ECO:0000313" key="5">
    <source>
        <dbReference type="Proteomes" id="UP001198602"/>
    </source>
</evidence>
<feature type="domain" description="DUF4124" evidence="3">
    <location>
        <begin position="13"/>
        <end position="67"/>
    </location>
</feature>
<protein>
    <submittedName>
        <fullName evidence="4">DUF4124 domain-containing protein</fullName>
    </submittedName>
</protein>
<dbReference type="Proteomes" id="UP001198602">
    <property type="component" value="Unassembled WGS sequence"/>
</dbReference>
<evidence type="ECO:0000256" key="1">
    <source>
        <dbReference type="SAM" id="MobiDB-lite"/>
    </source>
</evidence>
<feature type="chain" id="PRO_5047371704" evidence="2">
    <location>
        <begin position="26"/>
        <end position="163"/>
    </location>
</feature>
<dbReference type="Pfam" id="PF13511">
    <property type="entry name" value="DUF4124"/>
    <property type="match status" value="1"/>
</dbReference>
<accession>A0ABS7Y719</accession>
<gene>
    <name evidence="4" type="ORF">LE190_06060</name>
</gene>
<proteinExistence type="predicted"/>
<sequence>MQTPFPSRRLALLCALLLGAGGAQAQYSWIDAKGTRHFSDQPPPPSTPPQRILKMPARPAPGPAPTSAAAPAHAKPAPTLAEREADYVQRARQREEQEKKRAEEAARQRALLENCERAREVQAQAESGIRVAKVDANGERRFVTDQERAEELARARRMLAQCP</sequence>
<name>A0ABS7Y719_9BURK</name>
<keyword evidence="5" id="KW-1185">Reference proteome</keyword>
<reference evidence="4 5" key="1">
    <citation type="submission" date="2021-07" db="EMBL/GenBank/DDBJ databases">
        <title>Characterization of Violacein-producing bacteria and related species.</title>
        <authorList>
            <person name="Wilson H.S."/>
            <person name="De Leon M.E."/>
        </authorList>
    </citation>
    <scope>NUCLEOTIDE SEQUENCE [LARGE SCALE GENOMIC DNA]</scope>
    <source>
        <strain evidence="4 5">HSC-2F05</strain>
    </source>
</reference>
<comment type="caution">
    <text evidence="4">The sequence shown here is derived from an EMBL/GenBank/DDBJ whole genome shotgun (WGS) entry which is preliminary data.</text>
</comment>